<dbReference type="Pfam" id="PF13670">
    <property type="entry name" value="PepSY_2"/>
    <property type="match status" value="1"/>
</dbReference>
<feature type="signal peptide" evidence="1">
    <location>
        <begin position="1"/>
        <end position="20"/>
    </location>
</feature>
<dbReference type="RefSeq" id="WP_090057214.1">
    <property type="nucleotide sequence ID" value="NZ_FORH01000001.1"/>
</dbReference>
<accession>A0A1I3KEE1</accession>
<protein>
    <submittedName>
        <fullName evidence="3">Peptidase propeptide and YPEB domain-containing protein</fullName>
    </submittedName>
</protein>
<evidence type="ECO:0000313" key="4">
    <source>
        <dbReference type="Proteomes" id="UP000199630"/>
    </source>
</evidence>
<proteinExistence type="predicted"/>
<feature type="domain" description="PepSY" evidence="2">
    <location>
        <begin position="5"/>
        <end position="74"/>
    </location>
</feature>
<dbReference type="AlphaFoldDB" id="A0A1I3KEE1"/>
<keyword evidence="1" id="KW-0732">Signal</keyword>
<organism evidence="3 4">
    <name type="scientific">Celeribacter neptunius</name>
    <dbReference type="NCBI Taxonomy" id="588602"/>
    <lineage>
        <taxon>Bacteria</taxon>
        <taxon>Pseudomonadati</taxon>
        <taxon>Pseudomonadota</taxon>
        <taxon>Alphaproteobacteria</taxon>
        <taxon>Rhodobacterales</taxon>
        <taxon>Roseobacteraceae</taxon>
        <taxon>Celeribacter</taxon>
    </lineage>
</organism>
<dbReference type="STRING" id="588602.SAMN04487991_0663"/>
<keyword evidence="4" id="KW-1185">Reference proteome</keyword>
<name>A0A1I3KEE1_9RHOB</name>
<reference evidence="4" key="1">
    <citation type="submission" date="2016-10" db="EMBL/GenBank/DDBJ databases">
        <authorList>
            <person name="Varghese N."/>
            <person name="Submissions S."/>
        </authorList>
    </citation>
    <scope>NUCLEOTIDE SEQUENCE [LARGE SCALE GENOMIC DNA]</scope>
    <source>
        <strain evidence="4">DSM 26471</strain>
    </source>
</reference>
<feature type="chain" id="PRO_5011756310" evidence="1">
    <location>
        <begin position="21"/>
        <end position="81"/>
    </location>
</feature>
<sequence length="81" mass="8780">MKSILFATALFTAASGAAFASNDLPLNDEIKAQITEMLTADGYEVGKIKIEDGLYEAYAKKDGGKYEVLLDGEFNIVKVQD</sequence>
<dbReference type="Proteomes" id="UP000199630">
    <property type="component" value="Unassembled WGS sequence"/>
</dbReference>
<evidence type="ECO:0000313" key="3">
    <source>
        <dbReference type="EMBL" id="SFI70823.1"/>
    </source>
</evidence>
<evidence type="ECO:0000256" key="1">
    <source>
        <dbReference type="SAM" id="SignalP"/>
    </source>
</evidence>
<dbReference type="EMBL" id="FORH01000001">
    <property type="protein sequence ID" value="SFI70823.1"/>
    <property type="molecule type" value="Genomic_DNA"/>
</dbReference>
<gene>
    <name evidence="3" type="ORF">SAMN04487991_0663</name>
</gene>
<evidence type="ECO:0000259" key="2">
    <source>
        <dbReference type="Pfam" id="PF13670"/>
    </source>
</evidence>
<dbReference type="OrthoDB" id="7850927at2"/>
<dbReference type="InterPro" id="IPR025711">
    <property type="entry name" value="PepSY"/>
</dbReference>